<evidence type="ECO:0000256" key="3">
    <source>
        <dbReference type="ARBA" id="ARBA00022679"/>
    </source>
</evidence>
<organism evidence="6 7">
    <name type="scientific">Methylobacterium platani</name>
    <dbReference type="NCBI Taxonomy" id="427683"/>
    <lineage>
        <taxon>Bacteria</taxon>
        <taxon>Pseudomonadati</taxon>
        <taxon>Pseudomonadota</taxon>
        <taxon>Alphaproteobacteria</taxon>
        <taxon>Hyphomicrobiales</taxon>
        <taxon>Methylobacteriaceae</taxon>
        <taxon>Methylobacterium</taxon>
    </lineage>
</organism>
<comment type="caution">
    <text evidence="6">The sequence shown here is derived from an EMBL/GenBank/DDBJ whole genome shotgun (WGS) entry which is preliminary data.</text>
</comment>
<dbReference type="Gene3D" id="3.40.50.920">
    <property type="match status" value="1"/>
</dbReference>
<evidence type="ECO:0000259" key="5">
    <source>
        <dbReference type="Pfam" id="PF02780"/>
    </source>
</evidence>
<dbReference type="Pfam" id="PF02780">
    <property type="entry name" value="Transketolase_C"/>
    <property type="match status" value="1"/>
</dbReference>
<evidence type="ECO:0000256" key="4">
    <source>
        <dbReference type="ARBA" id="ARBA00023052"/>
    </source>
</evidence>
<name>A0A179S5N2_9HYPH</name>
<comment type="subunit">
    <text evidence="2">Homodimer.</text>
</comment>
<evidence type="ECO:0000256" key="1">
    <source>
        <dbReference type="ARBA" id="ARBA00001946"/>
    </source>
</evidence>
<evidence type="ECO:0000313" key="6">
    <source>
        <dbReference type="EMBL" id="OAS19764.1"/>
    </source>
</evidence>
<accession>A0A179S5N2</accession>
<dbReference type="InterPro" id="IPR009014">
    <property type="entry name" value="Transketo_C/PFOR_II"/>
</dbReference>
<dbReference type="InterPro" id="IPR033248">
    <property type="entry name" value="Transketolase_C"/>
</dbReference>
<reference evidence="6 7" key="1">
    <citation type="submission" date="2016-04" db="EMBL/GenBank/DDBJ databases">
        <authorList>
            <person name="Evans L.H."/>
            <person name="Alamgir A."/>
            <person name="Owens N."/>
            <person name="Weber N.D."/>
            <person name="Virtaneva K."/>
            <person name="Barbian K."/>
            <person name="Babar A."/>
            <person name="Rosenke K."/>
        </authorList>
    </citation>
    <scope>NUCLEOTIDE SEQUENCE [LARGE SCALE GENOMIC DNA]</scope>
    <source>
        <strain evidence="6 7">PMB02</strain>
    </source>
</reference>
<sequence length="128" mass="13594">MKAAERLEASGIGVTVADARFAKPLDEALILDLAGSHEVLVTLEEGSVGGFGAMVLHLLSSRGALDDGTVRVRTLTLPDSYQEHDTPDRMYAEAGLDAAAIVRTVEAILPARETKPASNVVSVARRQR</sequence>
<dbReference type="GO" id="GO:0008661">
    <property type="term" value="F:1-deoxy-D-xylulose-5-phosphate synthase activity"/>
    <property type="evidence" value="ECO:0007669"/>
    <property type="project" value="InterPro"/>
</dbReference>
<dbReference type="Proteomes" id="UP000078316">
    <property type="component" value="Unassembled WGS sequence"/>
</dbReference>
<keyword evidence="3" id="KW-0808">Transferase</keyword>
<proteinExistence type="predicted"/>
<dbReference type="EMBL" id="LWHQ01000048">
    <property type="protein sequence ID" value="OAS19764.1"/>
    <property type="molecule type" value="Genomic_DNA"/>
</dbReference>
<protein>
    <recommendedName>
        <fullName evidence="5">Transketolase C-terminal domain-containing protein</fullName>
    </recommendedName>
</protein>
<gene>
    <name evidence="6" type="ORF">A5481_24335</name>
</gene>
<dbReference type="SUPFAM" id="SSF52922">
    <property type="entry name" value="TK C-terminal domain-like"/>
    <property type="match status" value="1"/>
</dbReference>
<evidence type="ECO:0000313" key="7">
    <source>
        <dbReference type="Proteomes" id="UP000078316"/>
    </source>
</evidence>
<dbReference type="AlphaFoldDB" id="A0A179S5N2"/>
<dbReference type="PANTHER" id="PTHR43322">
    <property type="entry name" value="1-D-DEOXYXYLULOSE 5-PHOSPHATE SYNTHASE-RELATED"/>
    <property type="match status" value="1"/>
</dbReference>
<dbReference type="GO" id="GO:0016114">
    <property type="term" value="P:terpenoid biosynthetic process"/>
    <property type="evidence" value="ECO:0007669"/>
    <property type="project" value="InterPro"/>
</dbReference>
<dbReference type="STRING" id="427683.A5481_24335"/>
<evidence type="ECO:0000256" key="2">
    <source>
        <dbReference type="ARBA" id="ARBA00011738"/>
    </source>
</evidence>
<comment type="cofactor">
    <cofactor evidence="1">
        <name>Mg(2+)</name>
        <dbReference type="ChEBI" id="CHEBI:18420"/>
    </cofactor>
</comment>
<feature type="domain" description="Transketolase C-terminal" evidence="5">
    <location>
        <begin position="1"/>
        <end position="101"/>
    </location>
</feature>
<keyword evidence="4" id="KW-0786">Thiamine pyrophosphate</keyword>
<dbReference type="InterPro" id="IPR005477">
    <property type="entry name" value="Dxylulose-5-P_synthase"/>
</dbReference>
<dbReference type="PANTHER" id="PTHR43322:SF5">
    <property type="entry name" value="1-DEOXY-D-XYLULOSE-5-PHOSPHATE SYNTHASE, CHLOROPLASTIC"/>
    <property type="match status" value="1"/>
</dbReference>